<proteinExistence type="predicted"/>
<feature type="transmembrane region" description="Helical" evidence="1">
    <location>
        <begin position="496"/>
        <end position="514"/>
    </location>
</feature>
<feature type="transmembrane region" description="Helical" evidence="1">
    <location>
        <begin position="434"/>
        <end position="452"/>
    </location>
</feature>
<evidence type="ECO:0008006" key="4">
    <source>
        <dbReference type="Google" id="ProtNLM"/>
    </source>
</evidence>
<protein>
    <recommendedName>
        <fullName evidence="4">DUF2339 domain-containing protein</fullName>
    </recommendedName>
</protein>
<evidence type="ECO:0000313" key="3">
    <source>
        <dbReference type="Proteomes" id="UP000177652"/>
    </source>
</evidence>
<feature type="transmembrane region" description="Helical" evidence="1">
    <location>
        <begin position="269"/>
        <end position="291"/>
    </location>
</feature>
<dbReference type="STRING" id="1798497.A3D71_03595"/>
<feature type="transmembrane region" description="Helical" evidence="1">
    <location>
        <begin position="114"/>
        <end position="134"/>
    </location>
</feature>
<keyword evidence="1" id="KW-1133">Transmembrane helix</keyword>
<dbReference type="Proteomes" id="UP000177652">
    <property type="component" value="Unassembled WGS sequence"/>
</dbReference>
<dbReference type="Pfam" id="PF10101">
    <property type="entry name" value="DUF2339"/>
    <property type="match status" value="1"/>
</dbReference>
<sequence>MGFLETLIVLALLIAVFNLRGRVIELEKKIKERPVVPAASASASTAMPASQVQAATAQGVQAQPVPTAAPAPAGDGRFIEWMKENWLLKLGAMLLLIGFGWLATYAFLNNWIGPAGRISLGLGLGALILALGWWRMRAYVAQGSVFVVLGATVILLTTYAARSFYDFFTPASALGLMFVTSVFVALASGVYNRKQLAIASVALAGLAPILAHSPTSDYIGLFWYLLIVVLGAVWIVIWKGYREVTTTALVLVALYSLPVLVGLESADRATLLLFAYAFGAVFYITNTAGLLRLKGSDAVPDLVTAAGNAIFLLAWIYLAAPTEFQSLIMAAWAAAFVVGAFLVFRVSGQRESLYLYAAIGVGYIAAATAVELDGAVLTIAYTLEAAAVAAVLFGITRDVAAAQRSMLLLIGPAMLSIPSILSSEWQVALLNQHFFVLLILTLTLFGLGGAFWKSAHLSGSQEVISANNAILIAGSGYAFIMIWLSLHSILPQNPDMAVMISLIIYTVVGIWAYIEGATHSRKGLRVYGGTLLVFVVARLLIVDVWQMEITGRIITFFLVGALLMSTAFLGRVRKQPAVVPEHNV</sequence>
<feature type="transmembrane region" description="Helical" evidence="1">
    <location>
        <begin position="298"/>
        <end position="318"/>
    </location>
</feature>
<feature type="transmembrane region" description="Helical" evidence="1">
    <location>
        <begin position="324"/>
        <end position="346"/>
    </location>
</feature>
<dbReference type="EMBL" id="MFLK01000053">
    <property type="protein sequence ID" value="OGG65298.1"/>
    <property type="molecule type" value="Genomic_DNA"/>
</dbReference>
<feature type="transmembrane region" description="Helical" evidence="1">
    <location>
        <begin position="218"/>
        <end position="237"/>
    </location>
</feature>
<feature type="transmembrane region" description="Helical" evidence="1">
    <location>
        <begin position="353"/>
        <end position="370"/>
    </location>
</feature>
<name>A0A1F6DV62_9BACT</name>
<organism evidence="2 3">
    <name type="scientific">Candidatus Kaiserbacteria bacterium RIFCSPHIGHO2_02_FULL_55_20</name>
    <dbReference type="NCBI Taxonomy" id="1798497"/>
    <lineage>
        <taxon>Bacteria</taxon>
        <taxon>Candidatus Kaiseribacteriota</taxon>
    </lineage>
</organism>
<comment type="caution">
    <text evidence="2">The sequence shown here is derived from an EMBL/GenBank/DDBJ whole genome shotgun (WGS) entry which is preliminary data.</text>
</comment>
<feature type="transmembrane region" description="Helical" evidence="1">
    <location>
        <begin position="526"/>
        <end position="547"/>
    </location>
</feature>
<feature type="transmembrane region" description="Helical" evidence="1">
    <location>
        <begin position="553"/>
        <end position="570"/>
    </location>
</feature>
<dbReference type="AlphaFoldDB" id="A0A1F6DV62"/>
<dbReference type="PANTHER" id="PTHR38434:SF1">
    <property type="entry name" value="BLL2549 PROTEIN"/>
    <property type="match status" value="1"/>
</dbReference>
<feature type="transmembrane region" description="Helical" evidence="1">
    <location>
        <begin position="244"/>
        <end position="263"/>
    </location>
</feature>
<feature type="transmembrane region" description="Helical" evidence="1">
    <location>
        <begin position="6"/>
        <end position="23"/>
    </location>
</feature>
<feature type="transmembrane region" description="Helical" evidence="1">
    <location>
        <begin position="167"/>
        <end position="189"/>
    </location>
</feature>
<reference evidence="2 3" key="1">
    <citation type="journal article" date="2016" name="Nat. Commun.">
        <title>Thousands of microbial genomes shed light on interconnected biogeochemical processes in an aquifer system.</title>
        <authorList>
            <person name="Anantharaman K."/>
            <person name="Brown C.T."/>
            <person name="Hug L.A."/>
            <person name="Sharon I."/>
            <person name="Castelle C.J."/>
            <person name="Probst A.J."/>
            <person name="Thomas B.C."/>
            <person name="Singh A."/>
            <person name="Wilkins M.J."/>
            <person name="Karaoz U."/>
            <person name="Brodie E.L."/>
            <person name="Williams K.H."/>
            <person name="Hubbard S.S."/>
            <person name="Banfield J.F."/>
        </authorList>
    </citation>
    <scope>NUCLEOTIDE SEQUENCE [LARGE SCALE GENOMIC DNA]</scope>
</reference>
<dbReference type="PANTHER" id="PTHR38434">
    <property type="entry name" value="BLL2549 PROTEIN"/>
    <property type="match status" value="1"/>
</dbReference>
<feature type="transmembrane region" description="Helical" evidence="1">
    <location>
        <begin position="196"/>
        <end position="212"/>
    </location>
</feature>
<keyword evidence="1" id="KW-0812">Transmembrane</keyword>
<feature type="transmembrane region" description="Helical" evidence="1">
    <location>
        <begin position="376"/>
        <end position="395"/>
    </location>
</feature>
<evidence type="ECO:0000256" key="1">
    <source>
        <dbReference type="SAM" id="Phobius"/>
    </source>
</evidence>
<accession>A0A1F6DV62</accession>
<feature type="transmembrane region" description="Helical" evidence="1">
    <location>
        <begin position="464"/>
        <end position="484"/>
    </location>
</feature>
<feature type="transmembrane region" description="Helical" evidence="1">
    <location>
        <begin position="407"/>
        <end position="428"/>
    </location>
</feature>
<feature type="transmembrane region" description="Helical" evidence="1">
    <location>
        <begin position="139"/>
        <end position="161"/>
    </location>
</feature>
<gene>
    <name evidence="2" type="ORF">A3D71_03595</name>
</gene>
<dbReference type="InterPro" id="IPR019286">
    <property type="entry name" value="DUF2339_TM"/>
</dbReference>
<evidence type="ECO:0000313" key="2">
    <source>
        <dbReference type="EMBL" id="OGG65298.1"/>
    </source>
</evidence>
<keyword evidence="1" id="KW-0472">Membrane</keyword>
<feature type="transmembrane region" description="Helical" evidence="1">
    <location>
        <begin position="86"/>
        <end position="108"/>
    </location>
</feature>